<evidence type="ECO:0000256" key="4">
    <source>
        <dbReference type="ARBA" id="ARBA00022917"/>
    </source>
</evidence>
<keyword evidence="4 5" id="KW-0648">Protein biosynthesis</keyword>
<dbReference type="GO" id="GO:0070681">
    <property type="term" value="P:glutaminyl-tRNAGln biosynthesis via transamidation"/>
    <property type="evidence" value="ECO:0007669"/>
    <property type="project" value="UniProtKB-UniRule"/>
</dbReference>
<keyword evidence="5" id="KW-0496">Mitochondrion</keyword>
<dbReference type="EMBL" id="CAKOGL010000017">
    <property type="protein sequence ID" value="CAH2096726.1"/>
    <property type="molecule type" value="Genomic_DNA"/>
</dbReference>
<comment type="function">
    <text evidence="5">Allows the formation of correctly charged Gln-tRNA(Gln) through the transamidation of misacylated Glu-tRNA(Gln) in the mitochondria. The reaction takes place in the presence of glutamine and ATP through an activated gamma-phospho-Glu-tRNA(Gln).</text>
</comment>
<dbReference type="GO" id="GO:0005524">
    <property type="term" value="F:ATP binding"/>
    <property type="evidence" value="ECO:0007669"/>
    <property type="project" value="UniProtKB-KW"/>
</dbReference>
<evidence type="ECO:0000256" key="3">
    <source>
        <dbReference type="ARBA" id="ARBA00022840"/>
    </source>
</evidence>
<accession>A0AAU9UFQ6</accession>
<keyword evidence="2 5" id="KW-0547">Nucleotide-binding</keyword>
<dbReference type="Gene3D" id="3.90.1300.10">
    <property type="entry name" value="Amidase signature (AS) domain"/>
    <property type="match status" value="1"/>
</dbReference>
<organism evidence="8 9">
    <name type="scientific">Euphydryas editha</name>
    <name type="common">Edith's checkerspot</name>
    <dbReference type="NCBI Taxonomy" id="104508"/>
    <lineage>
        <taxon>Eukaryota</taxon>
        <taxon>Metazoa</taxon>
        <taxon>Ecdysozoa</taxon>
        <taxon>Arthropoda</taxon>
        <taxon>Hexapoda</taxon>
        <taxon>Insecta</taxon>
        <taxon>Pterygota</taxon>
        <taxon>Neoptera</taxon>
        <taxon>Endopterygota</taxon>
        <taxon>Lepidoptera</taxon>
        <taxon>Glossata</taxon>
        <taxon>Ditrysia</taxon>
        <taxon>Papilionoidea</taxon>
        <taxon>Nymphalidae</taxon>
        <taxon>Nymphalinae</taxon>
        <taxon>Euphydryas</taxon>
    </lineage>
</organism>
<feature type="domain" description="Amidase" evidence="7">
    <location>
        <begin position="27"/>
        <end position="475"/>
    </location>
</feature>
<reference evidence="8" key="1">
    <citation type="submission" date="2022-03" db="EMBL/GenBank/DDBJ databases">
        <authorList>
            <person name="Tunstrom K."/>
        </authorList>
    </citation>
    <scope>NUCLEOTIDE SEQUENCE</scope>
</reference>
<evidence type="ECO:0000256" key="6">
    <source>
        <dbReference type="SAM" id="Coils"/>
    </source>
</evidence>
<sequence>MNKLTTYSIKEIHKSFRDKLLTPTSFVDLCIQRARQTKELNAFINITDEEAENHAIESEKRVYVEKKSKPLDGITIAIKDNFCTKNIHTTCASNMLKNFVPTYDATVYSRLIGSGACLVGKSNLDEFAMGSGTVDSIFGPTRNPWCYSEDWRISGGSSGGSAVAVATGSCVAGIGSDTGGSTRNPAALCGVVGLKPTYGLVSRYGLIPLVNSMDVPGILTRNIDDLIVILNCVAGPDILDSTTIKKDFKPIKIIDDIDMSKIKIGIPSEYYCEGMSEDVLDVWRSVADLLENEKCQVCTVSLPHTSVSIAVYSILNQCEVASNMARYDGLEYGLRASEDYSTEELYASTRSEGFNNVVRSRIFAGNYFLLSRNYDKYFLKALKLRRLIADDFNKVFHGENSVDLLLTPTTLSEAPLYKDFTSKHNRDQCAFQDYCTQPANMAGIPAISVPIRLSKNNLPLSIQLMGPTLSEELMLNVAKKIETTLTSETLKNLNVSIENLPQKCQNLLQQAAESQSVLEIDNLDSVSISLHRSREISEKLQDEYEILKLKQRNAELQAKIDRNNRSLQELRKELESSKQSLTRQNPNPDNIQDHIKQLKQKLTSYEENYEKAKSKYAVLSVPEAVLPKSLISQVTSLLALQEEATSLKQRADDISLMKEARETFNRLRR</sequence>
<dbReference type="SUPFAM" id="SSF75304">
    <property type="entry name" value="Amidase signature (AS) enzymes"/>
    <property type="match status" value="1"/>
</dbReference>
<keyword evidence="9" id="KW-1185">Reference proteome</keyword>
<dbReference type="GO" id="GO:0032543">
    <property type="term" value="P:mitochondrial translation"/>
    <property type="evidence" value="ECO:0007669"/>
    <property type="project" value="UniProtKB-UniRule"/>
</dbReference>
<comment type="similarity">
    <text evidence="5">Belongs to the amidase family. GatA subfamily.</text>
</comment>
<feature type="active site" description="Charge relay system" evidence="5">
    <location>
        <position position="79"/>
    </location>
</feature>
<comment type="caution">
    <text evidence="8">The sequence shown here is derived from an EMBL/GenBank/DDBJ whole genome shotgun (WGS) entry which is preliminary data.</text>
</comment>
<comment type="subcellular location">
    <subcellularLocation>
        <location evidence="5">Mitochondrion</location>
    </subcellularLocation>
</comment>
<dbReference type="Pfam" id="PF01425">
    <property type="entry name" value="Amidase"/>
    <property type="match status" value="1"/>
</dbReference>
<feature type="coiled-coil region" evidence="6">
    <location>
        <begin position="530"/>
        <end position="615"/>
    </location>
</feature>
<comment type="subunit">
    <text evidence="5">Subunit of the heterotrimeric GatCAB amidotransferase (AdT) complex, composed of A, B and C subunits.</text>
</comment>
<evidence type="ECO:0000259" key="7">
    <source>
        <dbReference type="Pfam" id="PF01425"/>
    </source>
</evidence>
<dbReference type="GO" id="GO:0030956">
    <property type="term" value="C:glutamyl-tRNA(Gln) amidotransferase complex"/>
    <property type="evidence" value="ECO:0007669"/>
    <property type="project" value="UniProtKB-UniRule"/>
</dbReference>
<dbReference type="AlphaFoldDB" id="A0AAU9UFQ6"/>
<name>A0AAU9UFQ6_EUPED</name>
<proteinExistence type="inferred from homology"/>
<feature type="active site" description="Charge relay system" evidence="5">
    <location>
        <position position="157"/>
    </location>
</feature>
<protein>
    <recommendedName>
        <fullName evidence="5">Glutamyl-tRNA(Gln) amidotransferase subunit A, mitochondrial</fullName>
        <shortName evidence="5">Glu-AdT subunit A</shortName>
        <ecNumber evidence="5">6.3.5.7</ecNumber>
    </recommendedName>
</protein>
<evidence type="ECO:0000256" key="2">
    <source>
        <dbReference type="ARBA" id="ARBA00022741"/>
    </source>
</evidence>
<dbReference type="InterPro" id="IPR036928">
    <property type="entry name" value="AS_sf"/>
</dbReference>
<evidence type="ECO:0000256" key="1">
    <source>
        <dbReference type="ARBA" id="ARBA00022598"/>
    </source>
</evidence>
<keyword evidence="1 5" id="KW-0436">Ligase</keyword>
<feature type="active site" description="Acyl-ester intermediate" evidence="5">
    <location>
        <position position="181"/>
    </location>
</feature>
<dbReference type="InterPro" id="IPR000120">
    <property type="entry name" value="Amidase"/>
</dbReference>
<dbReference type="GO" id="GO:0005739">
    <property type="term" value="C:mitochondrion"/>
    <property type="evidence" value="ECO:0007669"/>
    <property type="project" value="UniProtKB-SubCell"/>
</dbReference>
<keyword evidence="6" id="KW-0175">Coiled coil</keyword>
<dbReference type="PANTHER" id="PTHR11895:SF7">
    <property type="entry name" value="GLUTAMYL-TRNA(GLN) AMIDOTRANSFERASE SUBUNIT A, MITOCHONDRIAL"/>
    <property type="match status" value="1"/>
</dbReference>
<evidence type="ECO:0000313" key="9">
    <source>
        <dbReference type="Proteomes" id="UP001153954"/>
    </source>
</evidence>
<dbReference type="HAMAP" id="MF_00120">
    <property type="entry name" value="GatA"/>
    <property type="match status" value="1"/>
</dbReference>
<dbReference type="PANTHER" id="PTHR11895">
    <property type="entry name" value="TRANSAMIDASE"/>
    <property type="match status" value="1"/>
</dbReference>
<evidence type="ECO:0000256" key="5">
    <source>
        <dbReference type="HAMAP-Rule" id="MF_03150"/>
    </source>
</evidence>
<dbReference type="GO" id="GO:0050567">
    <property type="term" value="F:glutaminyl-tRNA synthase (glutamine-hydrolyzing) activity"/>
    <property type="evidence" value="ECO:0007669"/>
    <property type="project" value="UniProtKB-UniRule"/>
</dbReference>
<dbReference type="EC" id="6.3.5.7" evidence="5"/>
<gene>
    <name evidence="5" type="primary">GatA</name>
    <name evidence="8" type="ORF">EEDITHA_LOCUS12032</name>
</gene>
<comment type="catalytic activity">
    <reaction evidence="5">
        <text>L-glutamyl-tRNA(Gln) + L-glutamine + ATP + H2O = L-glutaminyl-tRNA(Gln) + L-glutamate + ADP + phosphate + H(+)</text>
        <dbReference type="Rhea" id="RHEA:17521"/>
        <dbReference type="Rhea" id="RHEA-COMP:9681"/>
        <dbReference type="Rhea" id="RHEA-COMP:9684"/>
        <dbReference type="ChEBI" id="CHEBI:15377"/>
        <dbReference type="ChEBI" id="CHEBI:15378"/>
        <dbReference type="ChEBI" id="CHEBI:29985"/>
        <dbReference type="ChEBI" id="CHEBI:30616"/>
        <dbReference type="ChEBI" id="CHEBI:43474"/>
        <dbReference type="ChEBI" id="CHEBI:58359"/>
        <dbReference type="ChEBI" id="CHEBI:78520"/>
        <dbReference type="ChEBI" id="CHEBI:78521"/>
        <dbReference type="ChEBI" id="CHEBI:456216"/>
        <dbReference type="EC" id="6.3.5.7"/>
    </reaction>
</comment>
<evidence type="ECO:0000313" key="8">
    <source>
        <dbReference type="EMBL" id="CAH2096726.1"/>
    </source>
</evidence>
<keyword evidence="3 5" id="KW-0067">ATP-binding</keyword>
<dbReference type="NCBIfam" id="TIGR00132">
    <property type="entry name" value="gatA"/>
    <property type="match status" value="1"/>
</dbReference>
<dbReference type="Proteomes" id="UP001153954">
    <property type="component" value="Unassembled WGS sequence"/>
</dbReference>
<dbReference type="InterPro" id="IPR023631">
    <property type="entry name" value="Amidase_dom"/>
</dbReference>
<dbReference type="InterPro" id="IPR004412">
    <property type="entry name" value="GatA"/>
</dbReference>